<name>A0A8D9FR67_9VIRU</name>
<protein>
    <submittedName>
        <fullName evidence="1">Uncharacterized protein</fullName>
    </submittedName>
</protein>
<accession>A0A8D9FR67</accession>
<reference evidence="1" key="1">
    <citation type="submission" date="2021-06" db="EMBL/GenBank/DDBJ databases">
        <authorList>
            <person name="Gannon L."/>
            <person name="Redgwell R T."/>
            <person name="Michniewski S."/>
            <person name="Harrison D C."/>
            <person name="Millard A."/>
        </authorList>
    </citation>
    <scope>NUCLEOTIDE SEQUENCE</scope>
</reference>
<gene>
    <name evidence="1" type="ORF">SLAVMIC_00896</name>
</gene>
<evidence type="ECO:0000313" key="1">
    <source>
        <dbReference type="EMBL" id="CAG7581547.1"/>
    </source>
</evidence>
<organism evidence="1">
    <name type="scientific">uncultured marine phage</name>
    <dbReference type="NCBI Taxonomy" id="707152"/>
    <lineage>
        <taxon>Viruses</taxon>
        <taxon>environmental samples</taxon>
    </lineage>
</organism>
<sequence>MKDLVLYFQVDVKDMDISEYMDFRRDLLQCCKVPPIYDDMDKAGLFNIYIPSLESGLIFKGKLKEMEKKYHNFLVD</sequence>
<proteinExistence type="predicted"/>
<dbReference type="EMBL" id="OU342829">
    <property type="protein sequence ID" value="CAG7581547.1"/>
    <property type="molecule type" value="Genomic_DNA"/>
</dbReference>